<comment type="caution">
    <text evidence="1">The sequence shown here is derived from an EMBL/GenBank/DDBJ whole genome shotgun (WGS) entry which is preliminary data.</text>
</comment>
<dbReference type="AlphaFoldDB" id="A0A0F9RX54"/>
<evidence type="ECO:0000313" key="1">
    <source>
        <dbReference type="EMBL" id="KKN59404.1"/>
    </source>
</evidence>
<gene>
    <name evidence="1" type="ORF">LCGC14_0542390</name>
</gene>
<reference evidence="1" key="1">
    <citation type="journal article" date="2015" name="Nature">
        <title>Complex archaea that bridge the gap between prokaryotes and eukaryotes.</title>
        <authorList>
            <person name="Spang A."/>
            <person name="Saw J.H."/>
            <person name="Jorgensen S.L."/>
            <person name="Zaremba-Niedzwiedzka K."/>
            <person name="Martijn J."/>
            <person name="Lind A.E."/>
            <person name="van Eijk R."/>
            <person name="Schleper C."/>
            <person name="Guy L."/>
            <person name="Ettema T.J."/>
        </authorList>
    </citation>
    <scope>NUCLEOTIDE SEQUENCE</scope>
</reference>
<proteinExistence type="predicted"/>
<accession>A0A0F9RX54</accession>
<name>A0A0F9RX54_9ZZZZ</name>
<organism evidence="1">
    <name type="scientific">marine sediment metagenome</name>
    <dbReference type="NCBI Taxonomy" id="412755"/>
    <lineage>
        <taxon>unclassified sequences</taxon>
        <taxon>metagenomes</taxon>
        <taxon>ecological metagenomes</taxon>
    </lineage>
</organism>
<dbReference type="EMBL" id="LAZR01000727">
    <property type="protein sequence ID" value="KKN59404.1"/>
    <property type="molecule type" value="Genomic_DNA"/>
</dbReference>
<dbReference type="PROSITE" id="PS51257">
    <property type="entry name" value="PROKAR_LIPOPROTEIN"/>
    <property type="match status" value="1"/>
</dbReference>
<sequence length="95" mass="11072">MNEKQCSKCKRTQVLSVFQVWTGGCKDGRYHQCKECQGRITAKRDEILEHMIELTKVQGDCEVSHEEADDLMIEAMTLFDPQLAKAYQKVRKWYG</sequence>
<protein>
    <submittedName>
        <fullName evidence="1">Uncharacterized protein</fullName>
    </submittedName>
</protein>